<dbReference type="EMBL" id="AZBU02000009">
    <property type="protein sequence ID" value="TKR64865.1"/>
    <property type="molecule type" value="Genomic_DNA"/>
</dbReference>
<reference evidence="2 3" key="1">
    <citation type="journal article" date="2015" name="Genome Biol.">
        <title>Comparative genomics of Steinernema reveals deeply conserved gene regulatory networks.</title>
        <authorList>
            <person name="Dillman A.R."/>
            <person name="Macchietto M."/>
            <person name="Porter C.F."/>
            <person name="Rogers A."/>
            <person name="Williams B."/>
            <person name="Antoshechkin I."/>
            <person name="Lee M.M."/>
            <person name="Goodwin Z."/>
            <person name="Lu X."/>
            <person name="Lewis E.E."/>
            <person name="Goodrich-Blair H."/>
            <person name="Stock S.P."/>
            <person name="Adams B.J."/>
            <person name="Sternberg P.W."/>
            <person name="Mortazavi A."/>
        </authorList>
    </citation>
    <scope>NUCLEOTIDE SEQUENCE [LARGE SCALE GENOMIC DNA]</scope>
    <source>
        <strain evidence="2 3">ALL</strain>
    </source>
</reference>
<keyword evidence="3" id="KW-1185">Reference proteome</keyword>
<accession>A0A4V6XVR9</accession>
<keyword evidence="1" id="KW-0732">Signal</keyword>
<proteinExistence type="predicted"/>
<feature type="signal peptide" evidence="1">
    <location>
        <begin position="1"/>
        <end position="33"/>
    </location>
</feature>
<evidence type="ECO:0000313" key="3">
    <source>
        <dbReference type="Proteomes" id="UP000298663"/>
    </source>
</evidence>
<dbReference type="AlphaFoldDB" id="A0A4V6XVR9"/>
<protein>
    <submittedName>
        <fullName evidence="2">Uncharacterized protein</fullName>
    </submittedName>
</protein>
<name>A0A4V6XVR9_STECR</name>
<evidence type="ECO:0000313" key="2">
    <source>
        <dbReference type="EMBL" id="TKR64865.1"/>
    </source>
</evidence>
<evidence type="ECO:0000256" key="1">
    <source>
        <dbReference type="SAM" id="SignalP"/>
    </source>
</evidence>
<reference evidence="2 3" key="2">
    <citation type="journal article" date="2019" name="G3 (Bethesda)">
        <title>Hybrid Assembly of the Genome of the Entomopathogenic Nematode Steinernema carpocapsae Identifies the X-Chromosome.</title>
        <authorList>
            <person name="Serra L."/>
            <person name="Macchietto M."/>
            <person name="Macias-Munoz A."/>
            <person name="McGill C.J."/>
            <person name="Rodriguez I.M."/>
            <person name="Rodriguez B."/>
            <person name="Murad R."/>
            <person name="Mortazavi A."/>
        </authorList>
    </citation>
    <scope>NUCLEOTIDE SEQUENCE [LARGE SCALE GENOMIC DNA]</scope>
    <source>
        <strain evidence="2 3">ALL</strain>
    </source>
</reference>
<gene>
    <name evidence="2" type="ORF">L596_025342</name>
</gene>
<sequence length="118" mass="13264">MPHKNRPPQARHHTSMFVLLAVAFTLLASPSQGSPPSPGCIPYTCVSFTPQCLPGFNLIPNTASACSVAPQYYRYCAPSWWRACNWSPCMEWNTDHKGRHYEACERPVAKSSWFCCPE</sequence>
<feature type="chain" id="PRO_5020407734" evidence="1">
    <location>
        <begin position="34"/>
        <end position="118"/>
    </location>
</feature>
<dbReference type="Proteomes" id="UP000298663">
    <property type="component" value="Unassembled WGS sequence"/>
</dbReference>
<comment type="caution">
    <text evidence="2">The sequence shown here is derived from an EMBL/GenBank/DDBJ whole genome shotgun (WGS) entry which is preliminary data.</text>
</comment>
<organism evidence="2 3">
    <name type="scientific">Steinernema carpocapsae</name>
    <name type="common">Entomopathogenic nematode</name>
    <dbReference type="NCBI Taxonomy" id="34508"/>
    <lineage>
        <taxon>Eukaryota</taxon>
        <taxon>Metazoa</taxon>
        <taxon>Ecdysozoa</taxon>
        <taxon>Nematoda</taxon>
        <taxon>Chromadorea</taxon>
        <taxon>Rhabditida</taxon>
        <taxon>Tylenchina</taxon>
        <taxon>Panagrolaimomorpha</taxon>
        <taxon>Strongyloidoidea</taxon>
        <taxon>Steinernematidae</taxon>
        <taxon>Steinernema</taxon>
    </lineage>
</organism>